<dbReference type="KEGG" id="pxi:J5O05_16675"/>
<protein>
    <submittedName>
        <fullName evidence="1">DUF3301 domain-containing protein</fullName>
    </submittedName>
</protein>
<evidence type="ECO:0000313" key="1">
    <source>
        <dbReference type="EMBL" id="QTH71390.1"/>
    </source>
</evidence>
<dbReference type="RefSeq" id="WP_208843031.1">
    <property type="nucleotide sequence ID" value="NZ_CP072133.1"/>
</dbReference>
<name>A0A975DHP8_9GAMM</name>
<evidence type="ECO:0000313" key="2">
    <source>
        <dbReference type="Proteomes" id="UP000664904"/>
    </source>
</evidence>
<organism evidence="1 2">
    <name type="scientific">Pseudoalteromonas xiamenensis</name>
    <dbReference type="NCBI Taxonomy" id="882626"/>
    <lineage>
        <taxon>Bacteria</taxon>
        <taxon>Pseudomonadati</taxon>
        <taxon>Pseudomonadota</taxon>
        <taxon>Gammaproteobacteria</taxon>
        <taxon>Alteromonadales</taxon>
        <taxon>Pseudoalteromonadaceae</taxon>
        <taxon>Pseudoalteromonas</taxon>
    </lineage>
</organism>
<dbReference type="Pfam" id="PF11743">
    <property type="entry name" value="DUF3301"/>
    <property type="match status" value="1"/>
</dbReference>
<gene>
    <name evidence="1" type="ORF">J5O05_16675</name>
</gene>
<reference evidence="1" key="1">
    <citation type="submission" date="2021-03" db="EMBL/GenBank/DDBJ databases">
        <title>Complete Genome of Pseudoalteromonas xiamenensis STKMTI.2, a new potential marine bacterium producing anti-Vibrio compounds.</title>
        <authorList>
            <person name="Handayani D.P."/>
            <person name="Isnansetyo A."/>
            <person name="Istiqomah I."/>
            <person name="Jumina J."/>
        </authorList>
    </citation>
    <scope>NUCLEOTIDE SEQUENCE</scope>
    <source>
        <strain evidence="1">STKMTI.2</strain>
    </source>
</reference>
<dbReference type="InterPro" id="IPR021732">
    <property type="entry name" value="DUF3301"/>
</dbReference>
<dbReference type="Proteomes" id="UP000664904">
    <property type="component" value="Chromosome"/>
</dbReference>
<proteinExistence type="predicted"/>
<sequence length="100" mass="11306">MITLWMIMAVAAVIASFWMSRVVADAAKVHAERQAESLNVQLLSVAMKRFRLGINRTGKPGIKAEFVFEFCSDGDSVYQGLLFLENERLVKVDIPPHRIR</sequence>
<keyword evidence="2" id="KW-1185">Reference proteome</keyword>
<dbReference type="EMBL" id="CP072133">
    <property type="protein sequence ID" value="QTH71390.1"/>
    <property type="molecule type" value="Genomic_DNA"/>
</dbReference>
<accession>A0A975DHP8</accession>
<dbReference type="AlphaFoldDB" id="A0A975DHP8"/>